<name>A0A0M0KNS1_ALKHA</name>
<protein>
    <submittedName>
        <fullName evidence="1">Uncharacterized protein</fullName>
    </submittedName>
</protein>
<reference evidence="1" key="1">
    <citation type="submission" date="2015-08" db="EMBL/GenBank/DDBJ databases">
        <title>Complete DNA Sequence of Pseudomonas syringae pv. actinidiae, the Causal Agent of Kiwifruit Canker Disease.</title>
        <authorList>
            <person name="Rikkerink E.H.A."/>
            <person name="Fineran P.C."/>
        </authorList>
    </citation>
    <scope>NUCLEOTIDE SEQUENCE</scope>
    <source>
        <strain evidence="1">DSM 13666</strain>
    </source>
</reference>
<accession>A0A0M0KNS1</accession>
<dbReference type="RefSeq" id="WP_053431880.1">
    <property type="nucleotide sequence ID" value="NZ_CP040441.1"/>
</dbReference>
<proteinExistence type="predicted"/>
<sequence>MSNKYLEYLNDFVEREQILKQLREGNLLNITLAPEIGFTPPKASQKEIAQAYYRFTMDKSHNLSVLTGGETPCIIEDDNKGVITQQEIVAEIEKLLAYVKGDDLAIATRDQDDQNTELAIKNKHIETVAQLTLRRV</sequence>
<dbReference type="GeneID" id="87596537"/>
<evidence type="ECO:0000313" key="1">
    <source>
        <dbReference type="EMBL" id="KOO40028.1"/>
    </source>
</evidence>
<gene>
    <name evidence="1" type="ORF">AMD02_15155</name>
</gene>
<dbReference type="PATRIC" id="fig|136160.3.peg.3512"/>
<dbReference type="AlphaFoldDB" id="A0A0M0KNS1"/>
<dbReference type="EMBL" id="LILD01000001">
    <property type="protein sequence ID" value="KOO40028.1"/>
    <property type="molecule type" value="Genomic_DNA"/>
</dbReference>
<organism evidence="1">
    <name type="scientific">Halalkalibacterium halodurans</name>
    <name type="common">Bacillus halodurans</name>
    <dbReference type="NCBI Taxonomy" id="86665"/>
    <lineage>
        <taxon>Bacteria</taxon>
        <taxon>Bacillati</taxon>
        <taxon>Bacillota</taxon>
        <taxon>Bacilli</taxon>
        <taxon>Bacillales</taxon>
        <taxon>Bacillaceae</taxon>
        <taxon>Halalkalibacterium (ex Joshi et al. 2022)</taxon>
    </lineage>
</organism>
<comment type="caution">
    <text evidence="1">The sequence shown here is derived from an EMBL/GenBank/DDBJ whole genome shotgun (WGS) entry which is preliminary data.</text>
</comment>